<accession>A0ABX6QLX9</accession>
<dbReference type="EMBL" id="CP058350">
    <property type="protein sequence ID" value="QLF69331.1"/>
    <property type="molecule type" value="Genomic_DNA"/>
</dbReference>
<dbReference type="Proteomes" id="UP000308530">
    <property type="component" value="Chromosome"/>
</dbReference>
<organism evidence="1 2">
    <name type="scientific">Peteryoungia desertarenae</name>
    <dbReference type="NCBI Taxonomy" id="1813451"/>
    <lineage>
        <taxon>Bacteria</taxon>
        <taxon>Pseudomonadati</taxon>
        <taxon>Pseudomonadota</taxon>
        <taxon>Alphaproteobacteria</taxon>
        <taxon>Hyphomicrobiales</taxon>
        <taxon>Rhizobiaceae</taxon>
        <taxon>Peteryoungia</taxon>
    </lineage>
</organism>
<dbReference type="RefSeq" id="WP_138285532.1">
    <property type="nucleotide sequence ID" value="NZ_CP058350.1"/>
</dbReference>
<reference evidence="1 2" key="1">
    <citation type="submission" date="2020-06" db="EMBL/GenBank/DDBJ databases">
        <title>Genome sequence of Rhizobium sp strain ADMK78.</title>
        <authorList>
            <person name="Rahi P."/>
        </authorList>
    </citation>
    <scope>NUCLEOTIDE SEQUENCE [LARGE SCALE GENOMIC DNA]</scope>
    <source>
        <strain evidence="1 2">ADMK78</strain>
    </source>
</reference>
<sequence>MIAAKENVEGRLNAHREVLISVLAAAMVGPEGIADLLRSLEQEVLLRDGSEDPGATLSAGYASGSEKGDEIRQILMSARERAEALCRVRQDDANIAD</sequence>
<keyword evidence="2" id="KW-1185">Reference proteome</keyword>
<gene>
    <name evidence="1" type="ORF">FE840_007140</name>
</gene>
<proteinExistence type="predicted"/>
<evidence type="ECO:0000313" key="2">
    <source>
        <dbReference type="Proteomes" id="UP000308530"/>
    </source>
</evidence>
<protein>
    <submittedName>
        <fullName evidence="1">Uncharacterized protein</fullName>
    </submittedName>
</protein>
<name>A0ABX6QLX9_9HYPH</name>
<evidence type="ECO:0000313" key="1">
    <source>
        <dbReference type="EMBL" id="QLF69331.1"/>
    </source>
</evidence>